<gene>
    <name evidence="1" type="ORF">PR048_020927</name>
</gene>
<protein>
    <submittedName>
        <fullName evidence="1">Uncharacterized protein</fullName>
    </submittedName>
</protein>
<name>A0ABQ9GWS9_9NEOP</name>
<dbReference type="EMBL" id="JARBHB010000008">
    <property type="protein sequence ID" value="KAJ8876482.1"/>
    <property type="molecule type" value="Genomic_DNA"/>
</dbReference>
<comment type="caution">
    <text evidence="1">The sequence shown here is derived from an EMBL/GenBank/DDBJ whole genome shotgun (WGS) entry which is preliminary data.</text>
</comment>
<evidence type="ECO:0000313" key="2">
    <source>
        <dbReference type="Proteomes" id="UP001159363"/>
    </source>
</evidence>
<evidence type="ECO:0000313" key="1">
    <source>
        <dbReference type="EMBL" id="KAJ8876482.1"/>
    </source>
</evidence>
<accession>A0ABQ9GWS9</accession>
<proteinExistence type="predicted"/>
<organism evidence="1 2">
    <name type="scientific">Dryococelus australis</name>
    <dbReference type="NCBI Taxonomy" id="614101"/>
    <lineage>
        <taxon>Eukaryota</taxon>
        <taxon>Metazoa</taxon>
        <taxon>Ecdysozoa</taxon>
        <taxon>Arthropoda</taxon>
        <taxon>Hexapoda</taxon>
        <taxon>Insecta</taxon>
        <taxon>Pterygota</taxon>
        <taxon>Neoptera</taxon>
        <taxon>Polyneoptera</taxon>
        <taxon>Phasmatodea</taxon>
        <taxon>Verophasmatodea</taxon>
        <taxon>Anareolatae</taxon>
        <taxon>Phasmatidae</taxon>
        <taxon>Eurycanthinae</taxon>
        <taxon>Dryococelus</taxon>
    </lineage>
</organism>
<sequence>MTKCVKSLHVVLSSEGKDVHVQCWSRKLNLIQNIWPQTLHDFVTKTKTAFLNARKRKHKYLCFLKGRYPNEEKRHVLFPSPILTRWSSCFDSVEYCQATFLVEHGCSLVQLTKIIPKFTLSHAMAHTITGKRSDLLTTFELSLPAVRQGLVRTQFQSCAMKCHTKLTKLVAENPSKIVFKNLGSLFKPREVILNAVCHDLVRISLQAT</sequence>
<keyword evidence="2" id="KW-1185">Reference proteome</keyword>
<reference evidence="1 2" key="1">
    <citation type="submission" date="2023-02" db="EMBL/GenBank/DDBJ databases">
        <title>LHISI_Scaffold_Assembly.</title>
        <authorList>
            <person name="Stuart O.P."/>
            <person name="Cleave R."/>
            <person name="Magrath M.J.L."/>
            <person name="Mikheyev A.S."/>
        </authorList>
    </citation>
    <scope>NUCLEOTIDE SEQUENCE [LARGE SCALE GENOMIC DNA]</scope>
    <source>
        <strain evidence="1">Daus_M_001</strain>
        <tissue evidence="1">Leg muscle</tissue>
    </source>
</reference>
<dbReference type="Proteomes" id="UP001159363">
    <property type="component" value="Chromosome 7"/>
</dbReference>